<dbReference type="GO" id="GO:0005524">
    <property type="term" value="F:ATP binding"/>
    <property type="evidence" value="ECO:0007669"/>
    <property type="project" value="InterPro"/>
</dbReference>
<dbReference type="InterPro" id="IPR000719">
    <property type="entry name" value="Prot_kinase_dom"/>
</dbReference>
<dbReference type="CDD" id="cd00180">
    <property type="entry name" value="PKc"/>
    <property type="match status" value="1"/>
</dbReference>
<dbReference type="InterPro" id="IPR011009">
    <property type="entry name" value="Kinase-like_dom_sf"/>
</dbReference>
<dbReference type="Proteomes" id="UP001140091">
    <property type="component" value="Unassembled WGS sequence"/>
</dbReference>
<comment type="caution">
    <text evidence="2">The sequence shown here is derived from an EMBL/GenBank/DDBJ whole genome shotgun (WGS) entry which is preliminary data.</text>
</comment>
<feature type="domain" description="Protein kinase" evidence="1">
    <location>
        <begin position="1"/>
        <end position="209"/>
    </location>
</feature>
<dbReference type="PROSITE" id="PS51257">
    <property type="entry name" value="PROKAR_LIPOPROTEIN"/>
    <property type="match status" value="1"/>
</dbReference>
<dbReference type="AlphaFoldDB" id="A0A9W8MM76"/>
<evidence type="ECO:0000313" key="3">
    <source>
        <dbReference type="Proteomes" id="UP001140091"/>
    </source>
</evidence>
<dbReference type="GO" id="GO:0005634">
    <property type="term" value="C:nucleus"/>
    <property type="evidence" value="ECO:0007669"/>
    <property type="project" value="TreeGrafter"/>
</dbReference>
<evidence type="ECO:0000313" key="2">
    <source>
        <dbReference type="EMBL" id="KAJ2935152.1"/>
    </source>
</evidence>
<dbReference type="OrthoDB" id="2879108at2759"/>
<dbReference type="Pfam" id="PF00069">
    <property type="entry name" value="Pkinase"/>
    <property type="match status" value="1"/>
</dbReference>
<protein>
    <recommendedName>
        <fullName evidence="1">Protein kinase domain-containing protein</fullName>
    </recommendedName>
</protein>
<evidence type="ECO:0000259" key="1">
    <source>
        <dbReference type="PROSITE" id="PS50011"/>
    </source>
</evidence>
<feature type="non-terminal residue" evidence="2">
    <location>
        <position position="1"/>
    </location>
</feature>
<dbReference type="Gene3D" id="1.10.510.10">
    <property type="entry name" value="Transferase(Phosphotransferase) domain 1"/>
    <property type="match status" value="1"/>
</dbReference>
<name>A0A9W8MM76_9AGAR</name>
<proteinExistence type="predicted"/>
<gene>
    <name evidence="2" type="ORF">H1R20_g1948</name>
</gene>
<accession>A0A9W8MM76</accession>
<dbReference type="SUPFAM" id="SSF56112">
    <property type="entry name" value="Protein kinase-like (PK-like)"/>
    <property type="match status" value="1"/>
</dbReference>
<sequence length="425" mass="47886">MALKVSTSTHGQAQMHQSLHHPNVVTLFSCFGDPGAYVYLSEYCHGGNLRDYLENLGRPGLDHNELKSLVRSMASALLYLQGKSIIHRSVEPRNILISTTSLFKLHNFEDAVYFGERLQNPCKNTTPYTAPELVAREPYSYSADAWSVGCVFMAACAGPVSVELLAEKVEDVQLPEESFDRFQVLLRNILQRPSDGSVAEEILLVDPLKQDVQIHAPPSRAAVCQAKLTKPRQEFPISELPEPHNTIYLEALALLEEIKQRTPMLTLYMIDGKCTMMCNSPLPDIEILLRVTPPTQSLSSRAMFRIRLFRRLQRLEFAQRTSNENSSEWLKRIVPSTDNYPFVQTADWNSLDDLEKRGIQILKKFVLVCDSALELGLHSIESADDPSDVVDTLNEDSTFDSDFTPNFVPDLASSLPPRPLRKHKT</sequence>
<reference evidence="2" key="1">
    <citation type="submission" date="2022-06" db="EMBL/GenBank/DDBJ databases">
        <title>Genome Sequence of Candolleomyces eurysporus.</title>
        <authorList>
            <person name="Buettner E."/>
        </authorList>
    </citation>
    <scope>NUCLEOTIDE SEQUENCE</scope>
    <source>
        <strain evidence="2">VTCC 930004</strain>
    </source>
</reference>
<organism evidence="2 3">
    <name type="scientific">Candolleomyces eurysporus</name>
    <dbReference type="NCBI Taxonomy" id="2828524"/>
    <lineage>
        <taxon>Eukaryota</taxon>
        <taxon>Fungi</taxon>
        <taxon>Dikarya</taxon>
        <taxon>Basidiomycota</taxon>
        <taxon>Agaricomycotina</taxon>
        <taxon>Agaricomycetes</taxon>
        <taxon>Agaricomycetidae</taxon>
        <taxon>Agaricales</taxon>
        <taxon>Agaricineae</taxon>
        <taxon>Psathyrellaceae</taxon>
        <taxon>Candolleomyces</taxon>
    </lineage>
</organism>
<dbReference type="PANTHER" id="PTHR24345">
    <property type="entry name" value="SERINE/THREONINE-PROTEIN KINASE PLK"/>
    <property type="match status" value="1"/>
</dbReference>
<dbReference type="GO" id="GO:0004672">
    <property type="term" value="F:protein kinase activity"/>
    <property type="evidence" value="ECO:0007669"/>
    <property type="project" value="InterPro"/>
</dbReference>
<dbReference type="PROSITE" id="PS50011">
    <property type="entry name" value="PROTEIN_KINASE_DOM"/>
    <property type="match status" value="1"/>
</dbReference>
<keyword evidence="3" id="KW-1185">Reference proteome</keyword>
<dbReference type="EMBL" id="JANBPK010000704">
    <property type="protein sequence ID" value="KAJ2935152.1"/>
    <property type="molecule type" value="Genomic_DNA"/>
</dbReference>